<evidence type="ECO:0000313" key="1">
    <source>
        <dbReference type="EMBL" id="SVC17500.1"/>
    </source>
</evidence>
<accession>A0A382JZ95</accession>
<name>A0A382JZ95_9ZZZZ</name>
<reference evidence="1" key="1">
    <citation type="submission" date="2018-05" db="EMBL/GenBank/DDBJ databases">
        <authorList>
            <person name="Lanie J.A."/>
            <person name="Ng W.-L."/>
            <person name="Kazmierczak K.M."/>
            <person name="Andrzejewski T.M."/>
            <person name="Davidsen T.M."/>
            <person name="Wayne K.J."/>
            <person name="Tettelin H."/>
            <person name="Glass J.I."/>
            <person name="Rusch D."/>
            <person name="Podicherti R."/>
            <person name="Tsui H.-C.T."/>
            <person name="Winkler M.E."/>
        </authorList>
    </citation>
    <scope>NUCLEOTIDE SEQUENCE</scope>
</reference>
<dbReference type="AlphaFoldDB" id="A0A382JZ95"/>
<proteinExistence type="predicted"/>
<sequence>MKKTAFVDFYSKNKISPVSQNIDDLDLHFQRRNSLFSNLGLPVSLLKDCDILEFGPGSG</sequence>
<protein>
    <submittedName>
        <fullName evidence="1">Uncharacterized protein</fullName>
    </submittedName>
</protein>
<feature type="non-terminal residue" evidence="1">
    <location>
        <position position="59"/>
    </location>
</feature>
<dbReference type="EMBL" id="UINC01077405">
    <property type="protein sequence ID" value="SVC17500.1"/>
    <property type="molecule type" value="Genomic_DNA"/>
</dbReference>
<gene>
    <name evidence="1" type="ORF">METZ01_LOCUS270354</name>
</gene>
<organism evidence="1">
    <name type="scientific">marine metagenome</name>
    <dbReference type="NCBI Taxonomy" id="408172"/>
    <lineage>
        <taxon>unclassified sequences</taxon>
        <taxon>metagenomes</taxon>
        <taxon>ecological metagenomes</taxon>
    </lineage>
</organism>